<dbReference type="Proteomes" id="UP001390339">
    <property type="component" value="Unassembled WGS sequence"/>
</dbReference>
<evidence type="ECO:0000256" key="3">
    <source>
        <dbReference type="ARBA" id="ARBA00022630"/>
    </source>
</evidence>
<feature type="domain" description="FAD-binding" evidence="7">
    <location>
        <begin position="11"/>
        <end position="351"/>
    </location>
</feature>
<sequence>MGSLSSSDNELKVLIVGSGLAGLTAARVLREHHAVTVYERGDAAVATGGQGIVIGCNGTKILDTLGYDGARVGAVPLYRFSVFDCRNQKTEETDMRFRERYGVDMFGQKRSDFRDELMRLATAPSVELGIKGEPAQMVYNTAVVGLDPEEGVVTLSDGSTAAGDVVIVADGVHSRLRPTIVGEGCPQAKKTGLSVYRVAVSLDEANRALSDGGLPPPPWWQPAAHRNAQIFLNGPEGSRRFVTLYPLRNHTYFNMSCILATQTSSKSTTESWNADGDRGKMLEYFGWDEGLKRILGAAAEVKTWELQDLETLPTWTRGRAMLIGDAAHAMTPLQGQGANMSIEDAEGLRLLIAGDAPGEETTMRREDVPAILRRIESVRRPRTASAVARTRVTHASLSISEGFRKNNEFFMSYNGIHAALADRETREAEEQQQEVKLE</sequence>
<dbReference type="SUPFAM" id="SSF51905">
    <property type="entry name" value="FAD/NAD(P)-binding domain"/>
    <property type="match status" value="1"/>
</dbReference>
<organism evidence="8 9">
    <name type="scientific">Apiospora arundinis</name>
    <dbReference type="NCBI Taxonomy" id="335852"/>
    <lineage>
        <taxon>Eukaryota</taxon>
        <taxon>Fungi</taxon>
        <taxon>Dikarya</taxon>
        <taxon>Ascomycota</taxon>
        <taxon>Pezizomycotina</taxon>
        <taxon>Sordariomycetes</taxon>
        <taxon>Xylariomycetidae</taxon>
        <taxon>Amphisphaeriales</taxon>
        <taxon>Apiosporaceae</taxon>
        <taxon>Apiospora</taxon>
    </lineage>
</organism>
<dbReference type="PRINTS" id="PR00420">
    <property type="entry name" value="RNGMNOXGNASE"/>
</dbReference>
<keyword evidence="6" id="KW-0503">Monooxygenase</keyword>
<comment type="caution">
    <text evidence="8">The sequence shown here is derived from an EMBL/GenBank/DDBJ whole genome shotgun (WGS) entry which is preliminary data.</text>
</comment>
<dbReference type="PANTHER" id="PTHR13789:SF314">
    <property type="entry name" value="FAD-BINDING DOMAIN-CONTAINING PROTEIN"/>
    <property type="match status" value="1"/>
</dbReference>
<evidence type="ECO:0000313" key="9">
    <source>
        <dbReference type="Proteomes" id="UP001390339"/>
    </source>
</evidence>
<dbReference type="InterPro" id="IPR036188">
    <property type="entry name" value="FAD/NAD-bd_sf"/>
</dbReference>
<protein>
    <recommendedName>
        <fullName evidence="7">FAD-binding domain-containing protein</fullName>
    </recommendedName>
</protein>
<dbReference type="InterPro" id="IPR050493">
    <property type="entry name" value="FAD-dep_Monooxygenase_BioMet"/>
</dbReference>
<gene>
    <name evidence="8" type="ORF">PGQ11_001719</name>
</gene>
<evidence type="ECO:0000256" key="1">
    <source>
        <dbReference type="ARBA" id="ARBA00005179"/>
    </source>
</evidence>
<comment type="pathway">
    <text evidence="1">Secondary metabolite biosynthesis.</text>
</comment>
<dbReference type="Gene3D" id="3.50.50.60">
    <property type="entry name" value="FAD/NAD(P)-binding domain"/>
    <property type="match status" value="1"/>
</dbReference>
<dbReference type="InterPro" id="IPR002938">
    <property type="entry name" value="FAD-bd"/>
</dbReference>
<dbReference type="SUPFAM" id="SSF54373">
    <property type="entry name" value="FAD-linked reductases, C-terminal domain"/>
    <property type="match status" value="1"/>
</dbReference>
<evidence type="ECO:0000259" key="7">
    <source>
        <dbReference type="Pfam" id="PF01494"/>
    </source>
</evidence>
<accession>A0ABR2JGX6</accession>
<evidence type="ECO:0000256" key="5">
    <source>
        <dbReference type="ARBA" id="ARBA00023002"/>
    </source>
</evidence>
<proteinExistence type="inferred from homology"/>
<evidence type="ECO:0000256" key="6">
    <source>
        <dbReference type="ARBA" id="ARBA00023033"/>
    </source>
</evidence>
<keyword evidence="5" id="KW-0560">Oxidoreductase</keyword>
<keyword evidence="4" id="KW-0274">FAD</keyword>
<evidence type="ECO:0000256" key="4">
    <source>
        <dbReference type="ARBA" id="ARBA00022827"/>
    </source>
</evidence>
<dbReference type="PANTHER" id="PTHR13789">
    <property type="entry name" value="MONOOXYGENASE"/>
    <property type="match status" value="1"/>
</dbReference>
<dbReference type="EMBL" id="JAPCWZ010000002">
    <property type="protein sequence ID" value="KAK8876773.1"/>
    <property type="molecule type" value="Genomic_DNA"/>
</dbReference>
<keyword evidence="3" id="KW-0285">Flavoprotein</keyword>
<name>A0ABR2JGX6_9PEZI</name>
<evidence type="ECO:0000256" key="2">
    <source>
        <dbReference type="ARBA" id="ARBA00007992"/>
    </source>
</evidence>
<evidence type="ECO:0000313" key="8">
    <source>
        <dbReference type="EMBL" id="KAK8876773.1"/>
    </source>
</evidence>
<dbReference type="Pfam" id="PF01494">
    <property type="entry name" value="FAD_binding_3"/>
    <property type="match status" value="1"/>
</dbReference>
<keyword evidence="9" id="KW-1185">Reference proteome</keyword>
<reference evidence="8 9" key="1">
    <citation type="journal article" date="2024" name="IMA Fungus">
        <title>Apiospora arundinis, a panoply of carbohydrate-active enzymes and secondary metabolites.</title>
        <authorList>
            <person name="Sorensen T."/>
            <person name="Petersen C."/>
            <person name="Muurmann A.T."/>
            <person name="Christiansen J.V."/>
            <person name="Brundto M.L."/>
            <person name="Overgaard C.K."/>
            <person name="Boysen A.T."/>
            <person name="Wollenberg R.D."/>
            <person name="Larsen T.O."/>
            <person name="Sorensen J.L."/>
            <person name="Nielsen K.L."/>
            <person name="Sondergaard T.E."/>
        </authorList>
    </citation>
    <scope>NUCLEOTIDE SEQUENCE [LARGE SCALE GENOMIC DNA]</scope>
    <source>
        <strain evidence="8 9">AAU 773</strain>
    </source>
</reference>
<comment type="similarity">
    <text evidence="2">Belongs to the paxM FAD-dependent monooxygenase family.</text>
</comment>